<name>A0A0W8FQF5_9ZZZZ</name>
<dbReference type="AlphaFoldDB" id="A0A0W8FQF5"/>
<sequence>MIDDNYFINRKAMTNLLTLPCNLGIDTKLIYQPKYSKFLAC</sequence>
<organism evidence="1">
    <name type="scientific">hydrocarbon metagenome</name>
    <dbReference type="NCBI Taxonomy" id="938273"/>
    <lineage>
        <taxon>unclassified sequences</taxon>
        <taxon>metagenomes</taxon>
        <taxon>ecological metagenomes</taxon>
    </lineage>
</organism>
<proteinExistence type="predicted"/>
<protein>
    <submittedName>
        <fullName evidence="1">Uncharacterized protein</fullName>
    </submittedName>
</protein>
<dbReference type="EMBL" id="LNQE01000957">
    <property type="protein sequence ID" value="KUG22547.1"/>
    <property type="molecule type" value="Genomic_DNA"/>
</dbReference>
<evidence type="ECO:0000313" key="1">
    <source>
        <dbReference type="EMBL" id="KUG22547.1"/>
    </source>
</evidence>
<reference evidence="1" key="1">
    <citation type="journal article" date="2015" name="Proc. Natl. Acad. Sci. U.S.A.">
        <title>Networks of energetic and metabolic interactions define dynamics in microbial communities.</title>
        <authorList>
            <person name="Embree M."/>
            <person name="Liu J.K."/>
            <person name="Al-Bassam M.M."/>
            <person name="Zengler K."/>
        </authorList>
    </citation>
    <scope>NUCLEOTIDE SEQUENCE</scope>
</reference>
<gene>
    <name evidence="1" type="ORF">ASZ90_007666</name>
</gene>
<comment type="caution">
    <text evidence="1">The sequence shown here is derived from an EMBL/GenBank/DDBJ whole genome shotgun (WGS) entry which is preliminary data.</text>
</comment>
<accession>A0A0W8FQF5</accession>